<accession>A0A813S9H6</accession>
<dbReference type="InterPro" id="IPR029154">
    <property type="entry name" value="HIBADH-like_NADP-bd"/>
</dbReference>
<dbReference type="AlphaFoldDB" id="A0A813S9H6"/>
<keyword evidence="3" id="KW-0520">NAD</keyword>
<dbReference type="InterPro" id="IPR015815">
    <property type="entry name" value="HIBADH-related"/>
</dbReference>
<evidence type="ECO:0000313" key="8">
    <source>
        <dbReference type="EMBL" id="CAF3625195.1"/>
    </source>
</evidence>
<dbReference type="PIRSF" id="PIRSF000103">
    <property type="entry name" value="HIBADH"/>
    <property type="match status" value="1"/>
</dbReference>
<feature type="active site" evidence="4">
    <location>
        <position position="177"/>
    </location>
</feature>
<keyword evidence="2" id="KW-0560">Oxidoreductase</keyword>
<evidence type="ECO:0000259" key="5">
    <source>
        <dbReference type="Pfam" id="PF03446"/>
    </source>
</evidence>
<dbReference type="InterPro" id="IPR013328">
    <property type="entry name" value="6PGD_dom2"/>
</dbReference>
<evidence type="ECO:0008006" key="10">
    <source>
        <dbReference type="Google" id="ProtNLM"/>
    </source>
</evidence>
<feature type="domain" description="3-hydroxyisobutyrate dehydrogenase-like NAD-binding" evidence="6">
    <location>
        <begin position="173"/>
        <end position="290"/>
    </location>
</feature>
<dbReference type="InterPro" id="IPR008927">
    <property type="entry name" value="6-PGluconate_DH-like_C_sf"/>
</dbReference>
<proteinExistence type="inferred from homology"/>
<dbReference type="InterPro" id="IPR006115">
    <property type="entry name" value="6PGDH_NADP-bd"/>
</dbReference>
<dbReference type="PANTHER" id="PTHR43580">
    <property type="entry name" value="OXIDOREDUCTASE GLYR1-RELATED"/>
    <property type="match status" value="1"/>
</dbReference>
<dbReference type="Pfam" id="PF14833">
    <property type="entry name" value="NAD_binding_11"/>
    <property type="match status" value="1"/>
</dbReference>
<evidence type="ECO:0000256" key="4">
    <source>
        <dbReference type="PIRSR" id="PIRSR000103-1"/>
    </source>
</evidence>
<name>A0A813S9H6_9BILA</name>
<evidence type="ECO:0000313" key="9">
    <source>
        <dbReference type="Proteomes" id="UP000663864"/>
    </source>
</evidence>
<dbReference type="Pfam" id="PF03446">
    <property type="entry name" value="NAD_binding_2"/>
    <property type="match status" value="1"/>
</dbReference>
<evidence type="ECO:0000256" key="3">
    <source>
        <dbReference type="ARBA" id="ARBA00023027"/>
    </source>
</evidence>
<dbReference type="GO" id="GO:0051287">
    <property type="term" value="F:NAD binding"/>
    <property type="evidence" value="ECO:0007669"/>
    <property type="project" value="InterPro"/>
</dbReference>
<dbReference type="EMBL" id="CAJOBD010000251">
    <property type="protein sequence ID" value="CAF3625195.1"/>
    <property type="molecule type" value="Genomic_DNA"/>
</dbReference>
<evidence type="ECO:0000256" key="2">
    <source>
        <dbReference type="ARBA" id="ARBA00023002"/>
    </source>
</evidence>
<dbReference type="InterPro" id="IPR036291">
    <property type="entry name" value="NAD(P)-bd_dom_sf"/>
</dbReference>
<comment type="similarity">
    <text evidence="1">Belongs to the HIBADH-related family. NP60 subfamily.</text>
</comment>
<sequence length="308" mass="33356">MTLSQLKVSFLGLGSMGNAIAKNILNKGFQLVVWNRTASKANDLVNAGARLATTPREAVANADVIISCLFDDKSCLDAAQGENGYLMEIQKNAIHVNTTTISPQVANQLETLHKQHGAYYIAGPVFGRPDVAALGKLKSFLGGNLEAIERVRPVIETYSGGSIIIVGNNPAHANVIKLTANMILVANISLFGQVYAFNERWGIDHDMTHEILGTFYSHPSLLAYEARVRDRNYERPIGEGFGVEGGLKDVNTMLNTGDQVGVPLPFCSIMREHYVSAIGNGMADMDWSALGDIARLNSGLPLQTQQKK</sequence>
<organism evidence="7 9">
    <name type="scientific">Rotaria sordida</name>
    <dbReference type="NCBI Taxonomy" id="392033"/>
    <lineage>
        <taxon>Eukaryota</taxon>
        <taxon>Metazoa</taxon>
        <taxon>Spiralia</taxon>
        <taxon>Gnathifera</taxon>
        <taxon>Rotifera</taxon>
        <taxon>Eurotatoria</taxon>
        <taxon>Bdelloidea</taxon>
        <taxon>Philodinida</taxon>
        <taxon>Philodinidae</taxon>
        <taxon>Rotaria</taxon>
    </lineage>
</organism>
<protein>
    <recommendedName>
        <fullName evidence="10">6-phosphogluconate dehydrogenase NADP-binding domain-containing protein</fullName>
    </recommendedName>
</protein>
<evidence type="ECO:0000313" key="7">
    <source>
        <dbReference type="EMBL" id="CAF0792045.1"/>
    </source>
</evidence>
<reference evidence="7" key="1">
    <citation type="submission" date="2021-02" db="EMBL/GenBank/DDBJ databases">
        <authorList>
            <person name="Nowell W R."/>
        </authorList>
    </citation>
    <scope>NUCLEOTIDE SEQUENCE</scope>
</reference>
<gene>
    <name evidence="8" type="ORF">JBS370_LOCUS4992</name>
    <name evidence="7" type="ORF">ZHD862_LOCUS1961</name>
</gene>
<dbReference type="Proteomes" id="UP000663836">
    <property type="component" value="Unassembled WGS sequence"/>
</dbReference>
<dbReference type="SUPFAM" id="SSF51735">
    <property type="entry name" value="NAD(P)-binding Rossmann-fold domains"/>
    <property type="match status" value="1"/>
</dbReference>
<dbReference type="PANTHER" id="PTHR43580:SF2">
    <property type="entry name" value="CYTOKINE-LIKE NUCLEAR FACTOR N-PAC"/>
    <property type="match status" value="1"/>
</dbReference>
<feature type="domain" description="6-phosphogluconate dehydrogenase NADP-binding" evidence="5">
    <location>
        <begin position="7"/>
        <end position="160"/>
    </location>
</feature>
<dbReference type="InterPro" id="IPR051265">
    <property type="entry name" value="HIBADH-related_NP60_sf"/>
</dbReference>
<dbReference type="SUPFAM" id="SSF48179">
    <property type="entry name" value="6-phosphogluconate dehydrogenase C-terminal domain-like"/>
    <property type="match status" value="1"/>
</dbReference>
<comment type="caution">
    <text evidence="7">The sequence shown here is derived from an EMBL/GenBank/DDBJ whole genome shotgun (WGS) entry which is preliminary data.</text>
</comment>
<dbReference type="EMBL" id="CAJNOT010000036">
    <property type="protein sequence ID" value="CAF0792045.1"/>
    <property type="molecule type" value="Genomic_DNA"/>
</dbReference>
<dbReference type="Proteomes" id="UP000663864">
    <property type="component" value="Unassembled WGS sequence"/>
</dbReference>
<dbReference type="Gene3D" id="3.40.50.720">
    <property type="entry name" value="NAD(P)-binding Rossmann-like Domain"/>
    <property type="match status" value="1"/>
</dbReference>
<dbReference type="GO" id="GO:0016491">
    <property type="term" value="F:oxidoreductase activity"/>
    <property type="evidence" value="ECO:0007669"/>
    <property type="project" value="UniProtKB-KW"/>
</dbReference>
<dbReference type="GO" id="GO:0050661">
    <property type="term" value="F:NADP binding"/>
    <property type="evidence" value="ECO:0007669"/>
    <property type="project" value="InterPro"/>
</dbReference>
<evidence type="ECO:0000256" key="1">
    <source>
        <dbReference type="ARBA" id="ARBA00007598"/>
    </source>
</evidence>
<evidence type="ECO:0000259" key="6">
    <source>
        <dbReference type="Pfam" id="PF14833"/>
    </source>
</evidence>
<dbReference type="Gene3D" id="1.10.1040.10">
    <property type="entry name" value="N-(1-d-carboxylethyl)-l-norvaline Dehydrogenase, domain 2"/>
    <property type="match status" value="1"/>
</dbReference>